<keyword evidence="1" id="KW-0472">Membrane</keyword>
<dbReference type="OrthoDB" id="7408618at2"/>
<reference evidence="2 3" key="1">
    <citation type="submission" date="2018-08" db="EMBL/GenBank/DDBJ databases">
        <title>Erythrobacter zhengii sp.nov., a bacterium isolated from deep-sea sediment.</title>
        <authorList>
            <person name="Fang C."/>
            <person name="Wu Y.-H."/>
            <person name="Sun C."/>
            <person name="Wang H."/>
            <person name="Cheng H."/>
            <person name="Meng F.-X."/>
            <person name="Wang C.-S."/>
            <person name="Xu X.-W."/>
        </authorList>
    </citation>
    <scope>NUCLEOTIDE SEQUENCE [LARGE SCALE GENOMIC DNA]</scope>
    <source>
        <strain evidence="2 3">CCTCC AB 2015396</strain>
    </source>
</reference>
<accession>A0A3A1P1I0</accession>
<feature type="transmembrane region" description="Helical" evidence="1">
    <location>
        <begin position="39"/>
        <end position="61"/>
    </location>
</feature>
<protein>
    <recommendedName>
        <fullName evidence="4">DedA family protein</fullName>
    </recommendedName>
</protein>
<keyword evidence="1" id="KW-1133">Transmembrane helix</keyword>
<dbReference type="RefSeq" id="WP_119593528.1">
    <property type="nucleotide sequence ID" value="NZ_QXFM01000114.1"/>
</dbReference>
<keyword evidence="1" id="KW-0812">Transmembrane</keyword>
<name>A0A3A1P1I0_9SPHN</name>
<gene>
    <name evidence="2" type="ORF">D2V17_14570</name>
</gene>
<proteinExistence type="predicted"/>
<feature type="transmembrane region" description="Helical" evidence="1">
    <location>
        <begin position="6"/>
        <end position="32"/>
    </location>
</feature>
<keyword evidence="3" id="KW-1185">Reference proteome</keyword>
<sequence>MNEYVLLFLVVFAVNLLPAFGPPTWSVILLFGLRSQLPLPALVVIAALASSSGRFVLAHLFRLFASRLSEKTKANLAAARAAFEGKRHSGLMALVFFAVSPLPSAQMFGALGLAGMRLAPFVGAFFVGRLVSYTFYAGSAQLVAEHTSFGETFQETLTSPLSIALQLLLLAGLVAMTKIDWARWLGKPDEKPPEQPRD</sequence>
<feature type="transmembrane region" description="Helical" evidence="1">
    <location>
        <begin position="91"/>
        <end position="111"/>
    </location>
</feature>
<evidence type="ECO:0000313" key="2">
    <source>
        <dbReference type="EMBL" id="RIV83017.1"/>
    </source>
</evidence>
<dbReference type="Proteomes" id="UP000265366">
    <property type="component" value="Unassembled WGS sequence"/>
</dbReference>
<feature type="transmembrane region" description="Helical" evidence="1">
    <location>
        <begin position="118"/>
        <end position="137"/>
    </location>
</feature>
<evidence type="ECO:0000313" key="3">
    <source>
        <dbReference type="Proteomes" id="UP000265366"/>
    </source>
</evidence>
<evidence type="ECO:0000256" key="1">
    <source>
        <dbReference type="SAM" id="Phobius"/>
    </source>
</evidence>
<evidence type="ECO:0008006" key="4">
    <source>
        <dbReference type="Google" id="ProtNLM"/>
    </source>
</evidence>
<comment type="caution">
    <text evidence="2">The sequence shown here is derived from an EMBL/GenBank/DDBJ whole genome shotgun (WGS) entry which is preliminary data.</text>
</comment>
<organism evidence="2 3">
    <name type="scientific">Aurantiacibacter xanthus</name>
    <dbReference type="NCBI Taxonomy" id="1784712"/>
    <lineage>
        <taxon>Bacteria</taxon>
        <taxon>Pseudomonadati</taxon>
        <taxon>Pseudomonadota</taxon>
        <taxon>Alphaproteobacteria</taxon>
        <taxon>Sphingomonadales</taxon>
        <taxon>Erythrobacteraceae</taxon>
        <taxon>Aurantiacibacter</taxon>
    </lineage>
</organism>
<dbReference type="AlphaFoldDB" id="A0A3A1P1I0"/>
<feature type="transmembrane region" description="Helical" evidence="1">
    <location>
        <begin position="157"/>
        <end position="177"/>
    </location>
</feature>
<dbReference type="EMBL" id="QXFM01000114">
    <property type="protein sequence ID" value="RIV83017.1"/>
    <property type="molecule type" value="Genomic_DNA"/>
</dbReference>